<dbReference type="RefSeq" id="WP_342975356.1">
    <property type="nucleotide sequence ID" value="NZ_JBCJEG010000016.1"/>
</dbReference>
<dbReference type="EMBL" id="CP126056">
    <property type="protein sequence ID" value="WHX11531.1"/>
    <property type="molecule type" value="Genomic_DNA"/>
</dbReference>
<feature type="region of interest" description="Disordered" evidence="1">
    <location>
        <begin position="43"/>
        <end position="64"/>
    </location>
</feature>
<evidence type="ECO:0000256" key="1">
    <source>
        <dbReference type="SAM" id="MobiDB-lite"/>
    </source>
</evidence>
<proteinExistence type="predicted"/>
<accession>A0AA95HNP1</accession>
<name>A0AA95HNP1_9BACT</name>
<evidence type="ECO:0000313" key="3">
    <source>
        <dbReference type="Proteomes" id="UP001177934"/>
    </source>
</evidence>
<protein>
    <submittedName>
        <fullName evidence="2">Uncharacterized protein</fullName>
    </submittedName>
</protein>
<dbReference type="Proteomes" id="UP001177934">
    <property type="component" value="Chromosome"/>
</dbReference>
<organism evidence="2 3">
    <name type="scientific">Phocaeicola dorei</name>
    <dbReference type="NCBI Taxonomy" id="357276"/>
    <lineage>
        <taxon>Bacteria</taxon>
        <taxon>Pseudomonadati</taxon>
        <taxon>Bacteroidota</taxon>
        <taxon>Bacteroidia</taxon>
        <taxon>Bacteroidales</taxon>
        <taxon>Bacteroidaceae</taxon>
        <taxon>Phocaeicola</taxon>
    </lineage>
</organism>
<reference evidence="2" key="1">
    <citation type="journal article" date="2023" name="Nat. Commun.">
        <title>Identification of a novel Human Milk Oligosaccharides utilization cluster in the infant gut commensal Bacteroides dorei.</title>
        <authorList>
            <person name="Kijner S."/>
            <person name="Ennis D."/>
            <person name="Shmorak S."/>
            <person name="Florentin A."/>
            <person name="Yassour M."/>
        </authorList>
    </citation>
    <scope>NUCLEOTIDE SEQUENCE</scope>
    <source>
        <strain evidence="2">2</strain>
    </source>
</reference>
<gene>
    <name evidence="2" type="ORF">QNN11_09905</name>
</gene>
<feature type="compositionally biased region" description="Basic residues" evidence="1">
    <location>
        <begin position="49"/>
        <end position="60"/>
    </location>
</feature>
<evidence type="ECO:0000313" key="2">
    <source>
        <dbReference type="EMBL" id="WHX11531.1"/>
    </source>
</evidence>
<dbReference type="AlphaFoldDB" id="A0AA95HNP1"/>
<sequence length="109" mass="12708">MVAVTFSIPSNILLPSPLKAFIYEHSRQKVAAVAVEKKLYREKINRSSHSPRKKKSFLKNRKTENNAILANSSQIKQTRKNMTRKSFNLKNKIKSSQQNSYYICFIFKQ</sequence>